<dbReference type="Proteomes" id="UP000316598">
    <property type="component" value="Unassembled WGS sequence"/>
</dbReference>
<dbReference type="AlphaFoldDB" id="A0A5C5WIC5"/>
<dbReference type="RefSeq" id="WP_146517307.1">
    <property type="nucleotide sequence ID" value="NZ_SJPI01000003.1"/>
</dbReference>
<dbReference type="EMBL" id="SJPI01000003">
    <property type="protein sequence ID" value="TWT49773.1"/>
    <property type="molecule type" value="Genomic_DNA"/>
</dbReference>
<dbReference type="Gene3D" id="3.40.630.30">
    <property type="match status" value="1"/>
</dbReference>
<dbReference type="GO" id="GO:0016747">
    <property type="term" value="F:acyltransferase activity, transferring groups other than amino-acyl groups"/>
    <property type="evidence" value="ECO:0007669"/>
    <property type="project" value="InterPro"/>
</dbReference>
<evidence type="ECO:0000313" key="5">
    <source>
        <dbReference type="Proteomes" id="UP000316598"/>
    </source>
</evidence>
<dbReference type="EC" id="2.3.1.-" evidence="4"/>
<name>A0A5C5WIC5_9BACT</name>
<dbReference type="InterPro" id="IPR000182">
    <property type="entry name" value="GNAT_dom"/>
</dbReference>
<dbReference type="PANTHER" id="PTHR43072">
    <property type="entry name" value="N-ACETYLTRANSFERASE"/>
    <property type="match status" value="1"/>
</dbReference>
<keyword evidence="2 4" id="KW-0012">Acyltransferase</keyword>
<reference evidence="4 5" key="1">
    <citation type="submission" date="2019-02" db="EMBL/GenBank/DDBJ databases">
        <title>Deep-cultivation of Planctomycetes and their phenomic and genomic characterization uncovers novel biology.</title>
        <authorList>
            <person name="Wiegand S."/>
            <person name="Jogler M."/>
            <person name="Boedeker C."/>
            <person name="Pinto D."/>
            <person name="Vollmers J."/>
            <person name="Rivas-Marin E."/>
            <person name="Kohn T."/>
            <person name="Peeters S.H."/>
            <person name="Heuer A."/>
            <person name="Rast P."/>
            <person name="Oberbeckmann S."/>
            <person name="Bunk B."/>
            <person name="Jeske O."/>
            <person name="Meyerdierks A."/>
            <person name="Storesund J.E."/>
            <person name="Kallscheuer N."/>
            <person name="Luecker S."/>
            <person name="Lage O.M."/>
            <person name="Pohl T."/>
            <person name="Merkel B.J."/>
            <person name="Hornburger P."/>
            <person name="Mueller R.-W."/>
            <person name="Bruemmer F."/>
            <person name="Labrenz M."/>
            <person name="Spormann A.M."/>
            <person name="Op Den Camp H."/>
            <person name="Overmann J."/>
            <person name="Amann R."/>
            <person name="Jetten M.S.M."/>
            <person name="Mascher T."/>
            <person name="Medema M.H."/>
            <person name="Devos D.P."/>
            <person name="Kaster A.-K."/>
            <person name="Ovreas L."/>
            <person name="Rohde M."/>
            <person name="Galperin M.Y."/>
            <person name="Jogler C."/>
        </authorList>
    </citation>
    <scope>NUCLEOTIDE SEQUENCE [LARGE SCALE GENOMIC DNA]</scope>
    <source>
        <strain evidence="4 5">Pla22</strain>
    </source>
</reference>
<feature type="domain" description="N-acetyltransferase" evidence="3">
    <location>
        <begin position="7"/>
        <end position="166"/>
    </location>
</feature>
<dbReference type="OrthoDB" id="9798006at2"/>
<keyword evidence="5" id="KW-1185">Reference proteome</keyword>
<dbReference type="SUPFAM" id="SSF55729">
    <property type="entry name" value="Acyl-CoA N-acyltransferases (Nat)"/>
    <property type="match status" value="1"/>
</dbReference>
<protein>
    <submittedName>
        <fullName evidence="4">N-acyltransferase YncA</fullName>
        <ecNumber evidence="4">2.3.1.-</ecNumber>
    </submittedName>
</protein>
<dbReference type="PANTHER" id="PTHR43072:SF23">
    <property type="entry name" value="UPF0039 PROTEIN C11D3.02C"/>
    <property type="match status" value="1"/>
</dbReference>
<proteinExistence type="predicted"/>
<dbReference type="PROSITE" id="PS51186">
    <property type="entry name" value="GNAT"/>
    <property type="match status" value="1"/>
</dbReference>
<accession>A0A5C5WIC5</accession>
<sequence length="166" mass="18371">MSQRSDCVVRPAGSRDVHAIAEIYNHYIHVGGSTFDNSPWSPVQAQSLLDGDPGAHWCVATIDDALVGWASAKRFSARFGYRFSLESAVYVHPKSISRGIGTQLMHSLHQACCDAEVHHLMARIIADNQSSIAFHQSLGFEIIGVQKEVGRMNDEWIDVVLLQKLL</sequence>
<evidence type="ECO:0000313" key="4">
    <source>
        <dbReference type="EMBL" id="TWT49773.1"/>
    </source>
</evidence>
<organism evidence="4 5">
    <name type="scientific">Rubripirellula amarantea</name>
    <dbReference type="NCBI Taxonomy" id="2527999"/>
    <lineage>
        <taxon>Bacteria</taxon>
        <taxon>Pseudomonadati</taxon>
        <taxon>Planctomycetota</taxon>
        <taxon>Planctomycetia</taxon>
        <taxon>Pirellulales</taxon>
        <taxon>Pirellulaceae</taxon>
        <taxon>Rubripirellula</taxon>
    </lineage>
</organism>
<evidence type="ECO:0000256" key="2">
    <source>
        <dbReference type="ARBA" id="ARBA00023315"/>
    </source>
</evidence>
<dbReference type="InterPro" id="IPR016181">
    <property type="entry name" value="Acyl_CoA_acyltransferase"/>
</dbReference>
<dbReference type="Pfam" id="PF13420">
    <property type="entry name" value="Acetyltransf_4"/>
    <property type="match status" value="1"/>
</dbReference>
<dbReference type="CDD" id="cd04301">
    <property type="entry name" value="NAT_SF"/>
    <property type="match status" value="1"/>
</dbReference>
<keyword evidence="1 4" id="KW-0808">Transferase</keyword>
<comment type="caution">
    <text evidence="4">The sequence shown here is derived from an EMBL/GenBank/DDBJ whole genome shotgun (WGS) entry which is preliminary data.</text>
</comment>
<gene>
    <name evidence="4" type="primary">yncA</name>
    <name evidence="4" type="ORF">Pla22_49750</name>
</gene>
<evidence type="ECO:0000259" key="3">
    <source>
        <dbReference type="PROSITE" id="PS51186"/>
    </source>
</evidence>
<evidence type="ECO:0000256" key="1">
    <source>
        <dbReference type="ARBA" id="ARBA00022679"/>
    </source>
</evidence>